<dbReference type="PROSITE" id="PS51104">
    <property type="entry name" value="PTS_EIIC_TYPE_2"/>
    <property type="match status" value="1"/>
</dbReference>
<dbReference type="InterPro" id="IPR003501">
    <property type="entry name" value="PTS_EIIB_2/3"/>
</dbReference>
<keyword evidence="10 13" id="KW-1133">Transmembrane helix</keyword>
<keyword evidence="18" id="KW-1185">Reference proteome</keyword>
<keyword evidence="6" id="KW-0762">Sugar transport</keyword>
<evidence type="ECO:0000256" key="9">
    <source>
        <dbReference type="ARBA" id="ARBA00022692"/>
    </source>
</evidence>
<dbReference type="PROSITE" id="PS51099">
    <property type="entry name" value="PTS_EIIB_TYPE_2"/>
    <property type="match status" value="1"/>
</dbReference>
<comment type="subcellular location">
    <subcellularLocation>
        <location evidence="1">Cell inner membrane</location>
        <topology evidence="1">Multi-pass membrane protein</topology>
    </subcellularLocation>
    <subcellularLocation>
        <location evidence="2">Cytoplasm</location>
    </subcellularLocation>
</comment>
<dbReference type="InterPro" id="IPR003353">
    <property type="entry name" value="PTS_IIB_fruc"/>
</dbReference>
<keyword evidence="3" id="KW-0813">Transport</keyword>
<accession>A0A1U7NG58</accession>
<feature type="transmembrane region" description="Helical" evidence="13">
    <location>
        <begin position="514"/>
        <end position="536"/>
    </location>
</feature>
<evidence type="ECO:0000259" key="16">
    <source>
        <dbReference type="PROSITE" id="PS51104"/>
    </source>
</evidence>
<keyword evidence="9 13" id="KW-0812">Transmembrane</keyword>
<dbReference type="GO" id="GO:0009401">
    <property type="term" value="P:phosphoenolpyruvate-dependent sugar phosphotransferase system"/>
    <property type="evidence" value="ECO:0007669"/>
    <property type="project" value="UniProtKB-KW"/>
</dbReference>
<dbReference type="FunFam" id="3.40.50.2300:FF:000014">
    <property type="entry name" value="PTS system fructose-like transporter subunit IIB"/>
    <property type="match status" value="1"/>
</dbReference>
<evidence type="ECO:0000313" key="17">
    <source>
        <dbReference type="EMBL" id="OLU39846.1"/>
    </source>
</evidence>
<dbReference type="InterPro" id="IPR006327">
    <property type="entry name" value="PTS_IIC_fruc"/>
</dbReference>
<dbReference type="FunFam" id="3.40.930.10:FF:000009">
    <property type="entry name" value="PTS system, fructose specific IIABC component"/>
    <property type="match status" value="1"/>
</dbReference>
<dbReference type="OrthoDB" id="9782569at2"/>
<dbReference type="InterPro" id="IPR016152">
    <property type="entry name" value="PTrfase/Anion_transptr"/>
</dbReference>
<dbReference type="GO" id="GO:0090563">
    <property type="term" value="F:protein-phosphocysteine-sugar phosphotransferase activity"/>
    <property type="evidence" value="ECO:0007669"/>
    <property type="project" value="TreeGrafter"/>
</dbReference>
<evidence type="ECO:0000256" key="12">
    <source>
        <dbReference type="SAM" id="Coils"/>
    </source>
</evidence>
<evidence type="ECO:0000259" key="15">
    <source>
        <dbReference type="PROSITE" id="PS51099"/>
    </source>
</evidence>
<dbReference type="GO" id="GO:0005886">
    <property type="term" value="C:plasma membrane"/>
    <property type="evidence" value="ECO:0007669"/>
    <property type="project" value="UniProtKB-SubCell"/>
</dbReference>
<dbReference type="InterPro" id="IPR004715">
    <property type="entry name" value="PTS_IIA_fruc"/>
</dbReference>
<dbReference type="NCBIfam" id="TIGR00829">
    <property type="entry name" value="FRU"/>
    <property type="match status" value="1"/>
</dbReference>
<dbReference type="NCBIfam" id="TIGR00848">
    <property type="entry name" value="fruA"/>
    <property type="match status" value="1"/>
</dbReference>
<dbReference type="Proteomes" id="UP000186341">
    <property type="component" value="Unassembled WGS sequence"/>
</dbReference>
<dbReference type="InterPro" id="IPR050864">
    <property type="entry name" value="Bacterial_PTS_Sugar_Transport"/>
</dbReference>
<feature type="domain" description="PTS EIIC type-2" evidence="16">
    <location>
        <begin position="298"/>
        <end position="640"/>
    </location>
</feature>
<keyword evidence="4" id="KW-1003">Cell membrane</keyword>
<feature type="transmembrane region" description="Helical" evidence="13">
    <location>
        <begin position="435"/>
        <end position="453"/>
    </location>
</feature>
<feature type="coiled-coil region" evidence="12">
    <location>
        <begin position="138"/>
        <end position="165"/>
    </location>
</feature>
<dbReference type="EMBL" id="MPJW01000124">
    <property type="protein sequence ID" value="OLU39846.1"/>
    <property type="molecule type" value="Genomic_DNA"/>
</dbReference>
<evidence type="ECO:0000256" key="6">
    <source>
        <dbReference type="ARBA" id="ARBA00022597"/>
    </source>
</evidence>
<proteinExistence type="predicted"/>
<evidence type="ECO:0000256" key="4">
    <source>
        <dbReference type="ARBA" id="ARBA00022475"/>
    </source>
</evidence>
<dbReference type="CDD" id="cd00211">
    <property type="entry name" value="PTS_IIA_fru"/>
    <property type="match status" value="1"/>
</dbReference>
<dbReference type="Pfam" id="PF02378">
    <property type="entry name" value="PTS_EIIC"/>
    <property type="match status" value="1"/>
</dbReference>
<comment type="caution">
    <text evidence="17">The sequence shown here is derived from an EMBL/GenBank/DDBJ whole genome shotgun (WGS) entry which is preliminary data.</text>
</comment>
<dbReference type="GO" id="GO:0005737">
    <property type="term" value="C:cytoplasm"/>
    <property type="evidence" value="ECO:0007669"/>
    <property type="project" value="UniProtKB-SubCell"/>
</dbReference>
<evidence type="ECO:0000256" key="3">
    <source>
        <dbReference type="ARBA" id="ARBA00022448"/>
    </source>
</evidence>
<evidence type="ECO:0000256" key="5">
    <source>
        <dbReference type="ARBA" id="ARBA00022553"/>
    </source>
</evidence>
<dbReference type="PROSITE" id="PS00372">
    <property type="entry name" value="PTS_EIIA_TYPE_2_HIS"/>
    <property type="match status" value="1"/>
</dbReference>
<dbReference type="Pfam" id="PF02302">
    <property type="entry name" value="PTS_IIB"/>
    <property type="match status" value="1"/>
</dbReference>
<feature type="transmembrane region" description="Helical" evidence="13">
    <location>
        <begin position="473"/>
        <end position="493"/>
    </location>
</feature>
<dbReference type="InterPro" id="IPR002178">
    <property type="entry name" value="PTS_EIIA_type-2_dom"/>
</dbReference>
<dbReference type="InterPro" id="IPR036095">
    <property type="entry name" value="PTS_EIIB-like_sf"/>
</dbReference>
<dbReference type="InterPro" id="IPR003352">
    <property type="entry name" value="PTS_EIIC"/>
</dbReference>
<keyword evidence="11 13" id="KW-0472">Membrane</keyword>
<organism evidence="17 18">
    <name type="scientific">Ileibacterium valens</name>
    <dbReference type="NCBI Taxonomy" id="1862668"/>
    <lineage>
        <taxon>Bacteria</taxon>
        <taxon>Bacillati</taxon>
        <taxon>Bacillota</taxon>
        <taxon>Erysipelotrichia</taxon>
        <taxon>Erysipelotrichales</taxon>
        <taxon>Erysipelotrichaceae</taxon>
        <taxon>Ileibacterium</taxon>
    </lineage>
</organism>
<feature type="transmembrane region" description="Helical" evidence="13">
    <location>
        <begin position="386"/>
        <end position="414"/>
    </location>
</feature>
<dbReference type="NCBIfam" id="TIGR01427">
    <property type="entry name" value="PTS_IIC_fructo"/>
    <property type="match status" value="1"/>
</dbReference>
<evidence type="ECO:0000256" key="1">
    <source>
        <dbReference type="ARBA" id="ARBA00004429"/>
    </source>
</evidence>
<dbReference type="Pfam" id="PF00359">
    <property type="entry name" value="PTS_EIIA_2"/>
    <property type="match status" value="1"/>
</dbReference>
<dbReference type="GO" id="GO:0022877">
    <property type="term" value="F:protein-N(PI)-phosphohistidine-fructose phosphotransferase system transporter activity"/>
    <property type="evidence" value="ECO:0007669"/>
    <property type="project" value="InterPro"/>
</dbReference>
<dbReference type="PROSITE" id="PS51094">
    <property type="entry name" value="PTS_EIIA_TYPE_2"/>
    <property type="match status" value="1"/>
</dbReference>
<protein>
    <submittedName>
        <fullName evidence="17">PTS fructose transporter subunit IIC</fullName>
    </submittedName>
</protein>
<dbReference type="PANTHER" id="PTHR30505:SF28">
    <property type="entry name" value="PTS SYSTEM 2-O-ALPHA-MANNOSYL-D-GLYCERATE-SPECIFIC EIIABC COMPONENT"/>
    <property type="match status" value="1"/>
</dbReference>
<sequence length="640" mass="67154">MKINELLSLDSINLHGTPTDKNQTIEQAIDLMVKSGRISDRQAYSKAVHDREKEFSTGVGGGIAIPHGRSAGVSKAGLAAMVIPSGVDYESLDGSPVQLVFLIAAPEEGSVHLEVLARLSRMLMDESLVSSLIHANSEKEFLDILNDAERKADEKEEALAREQQADAATEANQEGTLLLGVTGCPTGIAHTYMAAEAIEKTAKEMGYNVKVETRGSGGAKNILTPEEIKKARAIIVAADVNVPMDRFDGKEVLQVPVKDGVSKPKELIEKAVSGAAPIYHGGGVVEESSTTESGWHKVYKDLMNGVSHMLPFIVGGGIMIAIAFMIDGFFVDMDTLDVAERSLFGTITPAAAFFKNVGNVAFGFMLPILAGYIAESIAERPGLVAGFVGGALAASGTSGFLGALIAGFAAGYLVNLLKKLFAFMPASLDGIKPMLLYPFFGVLLTGLLMQFVIEPPVGWVNMQLNAFLNSMNGTSSVILGAILGGMMAIDMGGPFNKAAYVFGTAALASGNYEVMAAVMIGGMVPPIAIALASMIFKNKFTESEQKTAPTNVVMGLSFITEGAIPFAASDPLHVLPACAIASAVAGALSMMFGCTLMAPHGGIFVFITVGNPWMYLLALVVGSIVGALLLGLLRKPVKAA</sequence>
<evidence type="ECO:0000256" key="2">
    <source>
        <dbReference type="ARBA" id="ARBA00004496"/>
    </source>
</evidence>
<dbReference type="GeneID" id="82202778"/>
<keyword evidence="5" id="KW-0597">Phosphoprotein</keyword>
<dbReference type="InterPro" id="IPR013011">
    <property type="entry name" value="PTS_EIIB_2"/>
</dbReference>
<gene>
    <name evidence="17" type="ORF">BO222_06105</name>
</gene>
<dbReference type="Gene3D" id="3.40.50.2300">
    <property type="match status" value="1"/>
</dbReference>
<evidence type="ECO:0000256" key="10">
    <source>
        <dbReference type="ARBA" id="ARBA00022989"/>
    </source>
</evidence>
<name>A0A1U7NG58_9FIRM</name>
<dbReference type="AlphaFoldDB" id="A0A1U7NG58"/>
<feature type="transmembrane region" description="Helical" evidence="13">
    <location>
        <begin position="580"/>
        <end position="607"/>
    </location>
</feature>
<dbReference type="SUPFAM" id="SSF52794">
    <property type="entry name" value="PTS system IIB component-like"/>
    <property type="match status" value="1"/>
</dbReference>
<evidence type="ECO:0000256" key="13">
    <source>
        <dbReference type="SAM" id="Phobius"/>
    </source>
</evidence>
<dbReference type="SUPFAM" id="SSF55804">
    <property type="entry name" value="Phoshotransferase/anion transport protein"/>
    <property type="match status" value="1"/>
</dbReference>
<dbReference type="Gene3D" id="3.40.930.10">
    <property type="entry name" value="Mannitol-specific EII, Chain A"/>
    <property type="match status" value="1"/>
</dbReference>
<evidence type="ECO:0000256" key="8">
    <source>
        <dbReference type="ARBA" id="ARBA00022683"/>
    </source>
</evidence>
<reference evidence="17 18" key="1">
    <citation type="submission" date="2016-11" db="EMBL/GenBank/DDBJ databases">
        <title>Description of two novel members of the family Erysipelotrichaceae: Ileibacterium lipovorans gen. nov., sp. nov. and Dubosiella newyorkensis, gen. nov., sp. nov.</title>
        <authorList>
            <person name="Cox L.M."/>
            <person name="Sohn J."/>
            <person name="Tyrrell K.L."/>
            <person name="Citron D.M."/>
            <person name="Lawson P.A."/>
            <person name="Patel N.B."/>
            <person name="Iizumi T."/>
            <person name="Perez-Perez G.I."/>
            <person name="Goldstein E.J."/>
            <person name="Blaser M.J."/>
        </authorList>
    </citation>
    <scope>NUCLEOTIDE SEQUENCE [LARGE SCALE GENOMIC DNA]</scope>
    <source>
        <strain evidence="17 18">NYU-BL-A3</strain>
    </source>
</reference>
<dbReference type="CDD" id="cd05569">
    <property type="entry name" value="PTS_IIB_fructose"/>
    <property type="match status" value="1"/>
</dbReference>
<keyword evidence="12" id="KW-0175">Coiled coil</keyword>
<dbReference type="InterPro" id="IPR013014">
    <property type="entry name" value="PTS_EIIC_2"/>
</dbReference>
<feature type="domain" description="PTS EIIB type-2" evidence="15">
    <location>
        <begin position="178"/>
        <end position="273"/>
    </location>
</feature>
<evidence type="ECO:0000313" key="18">
    <source>
        <dbReference type="Proteomes" id="UP000186341"/>
    </source>
</evidence>
<keyword evidence="7" id="KW-0808">Transferase</keyword>
<evidence type="ECO:0000256" key="11">
    <source>
        <dbReference type="ARBA" id="ARBA00023136"/>
    </source>
</evidence>
<evidence type="ECO:0000259" key="14">
    <source>
        <dbReference type="PROSITE" id="PS51094"/>
    </source>
</evidence>
<keyword evidence="8" id="KW-0598">Phosphotransferase system</keyword>
<dbReference type="RefSeq" id="WP_075819330.1">
    <property type="nucleotide sequence ID" value="NZ_CAOUMU010000024.1"/>
</dbReference>
<feature type="domain" description="PTS EIIA type-2" evidence="14">
    <location>
        <begin position="5"/>
        <end position="148"/>
    </location>
</feature>
<evidence type="ECO:0000256" key="7">
    <source>
        <dbReference type="ARBA" id="ARBA00022679"/>
    </source>
</evidence>
<feature type="transmembrane region" description="Helical" evidence="13">
    <location>
        <begin position="352"/>
        <end position="374"/>
    </location>
</feature>
<feature type="transmembrane region" description="Helical" evidence="13">
    <location>
        <begin position="309"/>
        <end position="331"/>
    </location>
</feature>
<dbReference type="PANTHER" id="PTHR30505">
    <property type="entry name" value="FRUCTOSE-LIKE PERMEASE"/>
    <property type="match status" value="1"/>
</dbReference>
<dbReference type="GO" id="GO:0005351">
    <property type="term" value="F:carbohydrate:proton symporter activity"/>
    <property type="evidence" value="ECO:0007669"/>
    <property type="project" value="InterPro"/>
</dbReference>
<feature type="transmembrane region" description="Helical" evidence="13">
    <location>
        <begin position="613"/>
        <end position="633"/>
    </location>
</feature>